<evidence type="ECO:0000256" key="6">
    <source>
        <dbReference type="ARBA" id="ARBA00012404"/>
    </source>
</evidence>
<dbReference type="PROSITE" id="PS51171">
    <property type="entry name" value="PREPHENATE_DEHYDR_3"/>
    <property type="match status" value="1"/>
</dbReference>
<dbReference type="NCBIfam" id="NF008865">
    <property type="entry name" value="PRK11898.1"/>
    <property type="match status" value="1"/>
</dbReference>
<keyword evidence="10" id="KW-0028">Amino-acid biosynthesis</keyword>
<evidence type="ECO:0000256" key="3">
    <source>
        <dbReference type="ARBA" id="ARBA00004496"/>
    </source>
</evidence>
<keyword evidence="12" id="KW-0584">Phenylalanine biosynthesis</keyword>
<dbReference type="SUPFAM" id="SSF48600">
    <property type="entry name" value="Chorismate mutase II"/>
    <property type="match status" value="1"/>
</dbReference>
<dbReference type="Gene3D" id="3.30.70.260">
    <property type="match status" value="1"/>
</dbReference>
<dbReference type="InterPro" id="IPR010957">
    <property type="entry name" value="G/b/e-P-prot_chorismate_mutase"/>
</dbReference>
<dbReference type="InterPro" id="IPR036979">
    <property type="entry name" value="CM_dom_sf"/>
</dbReference>
<dbReference type="EC" id="5.4.99.5" evidence="6"/>
<protein>
    <recommendedName>
        <fullName evidence="8">Bifunctional chorismate mutase/prephenate dehydratase</fullName>
        <ecNumber evidence="7">4.2.1.51</ecNumber>
        <ecNumber evidence="6">5.4.99.5</ecNumber>
    </recommendedName>
    <alternativeName>
        <fullName evidence="17">Chorismate mutase-prephenate dehydratase</fullName>
    </alternativeName>
    <alternativeName>
        <fullName evidence="16">p-protein</fullName>
    </alternativeName>
</protein>
<evidence type="ECO:0000256" key="2">
    <source>
        <dbReference type="ARBA" id="ARBA00002364"/>
    </source>
</evidence>
<dbReference type="Pfam" id="PF00800">
    <property type="entry name" value="PDT"/>
    <property type="match status" value="1"/>
</dbReference>
<feature type="domain" description="ACT" evidence="21">
    <location>
        <begin position="275"/>
        <end position="352"/>
    </location>
</feature>
<comment type="catalytic activity">
    <reaction evidence="18">
        <text>prephenate + H(+) = 3-phenylpyruvate + CO2 + H2O</text>
        <dbReference type="Rhea" id="RHEA:21648"/>
        <dbReference type="ChEBI" id="CHEBI:15377"/>
        <dbReference type="ChEBI" id="CHEBI:15378"/>
        <dbReference type="ChEBI" id="CHEBI:16526"/>
        <dbReference type="ChEBI" id="CHEBI:18005"/>
        <dbReference type="ChEBI" id="CHEBI:29934"/>
        <dbReference type="EC" id="4.2.1.51"/>
    </reaction>
</comment>
<evidence type="ECO:0000256" key="1">
    <source>
        <dbReference type="ARBA" id="ARBA00000824"/>
    </source>
</evidence>
<sequence length="360" mass="39869">MNKNLSELRSEIDRLDRSIVAMINERYGYVRQVGEWKHANASEIYVPEREKALLEKLEGINDGPLKNETLRAIYREIMSGAIALESPVKIAFLGPENTFSHQAALSKFGSSVSYLAKNSIAEVFEAVDRGKADYGVVPIENSTEGAVTYTLDMFNQSEVSICAEVQLAAHQNLMARCDKEHIRVIYSHPQALAQCRLYLHNNFPLVPQVEVRSTAEAAKRAAMDDHAAAVASTLAADANGLKVLDGSIEDNSRNVTRFLVIARQNPKPTGEDKTSIVFALKDKVGALMECLTAFGKEGVSMSMIESRPAKTRPGEYLFFVDFNGHRNDTHVQELIEELQKHCLYVKTLGSYPCGLSISND</sequence>
<dbReference type="EC" id="4.2.1.51" evidence="7"/>
<evidence type="ECO:0000256" key="4">
    <source>
        <dbReference type="ARBA" id="ARBA00004741"/>
    </source>
</evidence>
<dbReference type="CDD" id="cd13630">
    <property type="entry name" value="PBP2_PDT_1"/>
    <property type="match status" value="1"/>
</dbReference>
<comment type="pathway">
    <text evidence="5">Metabolic intermediate biosynthesis; prephenate biosynthesis; prephenate from chorismate: step 1/1.</text>
</comment>
<evidence type="ECO:0000256" key="12">
    <source>
        <dbReference type="ARBA" id="ARBA00023222"/>
    </source>
</evidence>
<evidence type="ECO:0000256" key="18">
    <source>
        <dbReference type="ARBA" id="ARBA00047848"/>
    </source>
</evidence>
<comment type="subcellular location">
    <subcellularLocation>
        <location evidence="3">Cytoplasm</location>
    </subcellularLocation>
</comment>
<evidence type="ECO:0000256" key="17">
    <source>
        <dbReference type="ARBA" id="ARBA00031520"/>
    </source>
</evidence>
<evidence type="ECO:0000256" key="14">
    <source>
        <dbReference type="ARBA" id="ARBA00023239"/>
    </source>
</evidence>
<evidence type="ECO:0000256" key="7">
    <source>
        <dbReference type="ARBA" id="ARBA00013147"/>
    </source>
</evidence>
<dbReference type="Gene3D" id="1.20.59.10">
    <property type="entry name" value="Chorismate mutase"/>
    <property type="match status" value="1"/>
</dbReference>
<keyword evidence="23" id="KW-1185">Reference proteome</keyword>
<comment type="pathway">
    <text evidence="4">Amino-acid biosynthesis; L-phenylalanine biosynthesis; phenylpyruvate from prephenate: step 1/1.</text>
</comment>
<feature type="domain" description="Chorismate mutase" evidence="19">
    <location>
        <begin position="1"/>
        <end position="89"/>
    </location>
</feature>
<dbReference type="NCBIfam" id="TIGR01807">
    <property type="entry name" value="CM_P2"/>
    <property type="match status" value="1"/>
</dbReference>
<organism evidence="22 23">
    <name type="scientific">Lentisphaera profundi</name>
    <dbReference type="NCBI Taxonomy" id="1658616"/>
    <lineage>
        <taxon>Bacteria</taxon>
        <taxon>Pseudomonadati</taxon>
        <taxon>Lentisphaerota</taxon>
        <taxon>Lentisphaeria</taxon>
        <taxon>Lentisphaerales</taxon>
        <taxon>Lentisphaeraceae</taxon>
        <taxon>Lentisphaera</taxon>
    </lineage>
</organism>
<dbReference type="CDD" id="cd04905">
    <property type="entry name" value="ACT_CM-PDT"/>
    <property type="match status" value="1"/>
</dbReference>
<dbReference type="Proteomes" id="UP001214250">
    <property type="component" value="Chromosome 2"/>
</dbReference>
<evidence type="ECO:0000259" key="19">
    <source>
        <dbReference type="PROSITE" id="PS51168"/>
    </source>
</evidence>
<dbReference type="InterPro" id="IPR008242">
    <property type="entry name" value="Chor_mutase/pphenate_deHydtase"/>
</dbReference>
<dbReference type="InterPro" id="IPR001086">
    <property type="entry name" value="Preph_deHydtase"/>
</dbReference>
<evidence type="ECO:0000256" key="10">
    <source>
        <dbReference type="ARBA" id="ARBA00022605"/>
    </source>
</evidence>
<dbReference type="PIRSF" id="PIRSF001500">
    <property type="entry name" value="Chor_mut_pdt_Ppr"/>
    <property type="match status" value="1"/>
</dbReference>
<evidence type="ECO:0000256" key="16">
    <source>
        <dbReference type="ARBA" id="ARBA00031175"/>
    </source>
</evidence>
<evidence type="ECO:0000259" key="20">
    <source>
        <dbReference type="PROSITE" id="PS51171"/>
    </source>
</evidence>
<evidence type="ECO:0000256" key="5">
    <source>
        <dbReference type="ARBA" id="ARBA00004817"/>
    </source>
</evidence>
<keyword evidence="11" id="KW-0057">Aromatic amino acid biosynthesis</keyword>
<comment type="catalytic activity">
    <reaction evidence="1">
        <text>chorismate = prephenate</text>
        <dbReference type="Rhea" id="RHEA:13897"/>
        <dbReference type="ChEBI" id="CHEBI:29748"/>
        <dbReference type="ChEBI" id="CHEBI:29934"/>
        <dbReference type="EC" id="5.4.99.5"/>
    </reaction>
</comment>
<proteinExistence type="predicted"/>
<dbReference type="Gene3D" id="3.40.190.10">
    <property type="entry name" value="Periplasmic binding protein-like II"/>
    <property type="match status" value="2"/>
</dbReference>
<dbReference type="PANTHER" id="PTHR21022">
    <property type="entry name" value="PREPHENATE DEHYDRATASE P PROTEIN"/>
    <property type="match status" value="1"/>
</dbReference>
<evidence type="ECO:0000256" key="15">
    <source>
        <dbReference type="ARBA" id="ARBA00023268"/>
    </source>
</evidence>
<dbReference type="InterPro" id="IPR002912">
    <property type="entry name" value="ACT_dom"/>
</dbReference>
<evidence type="ECO:0000256" key="9">
    <source>
        <dbReference type="ARBA" id="ARBA00022490"/>
    </source>
</evidence>
<reference evidence="22 23" key="1">
    <citation type="submission" date="2023-02" db="EMBL/GenBank/DDBJ databases">
        <title>Genome sequence of Lentisphaera profundi SAORIC-696.</title>
        <authorList>
            <person name="Kim e."/>
            <person name="Cho J.-C."/>
            <person name="Choi A."/>
            <person name="Kang I."/>
        </authorList>
    </citation>
    <scope>NUCLEOTIDE SEQUENCE [LARGE SCALE GENOMIC DNA]</scope>
    <source>
        <strain evidence="22 23">SAORIC-696</strain>
    </source>
</reference>
<dbReference type="SMART" id="SM00830">
    <property type="entry name" value="CM_2"/>
    <property type="match status" value="1"/>
</dbReference>
<name>A0ABY7VVR1_9BACT</name>
<dbReference type="RefSeq" id="WP_274153187.1">
    <property type="nucleotide sequence ID" value="NZ_CP117812.1"/>
</dbReference>
<evidence type="ECO:0000256" key="8">
    <source>
        <dbReference type="ARBA" id="ARBA00014401"/>
    </source>
</evidence>
<evidence type="ECO:0000313" key="23">
    <source>
        <dbReference type="Proteomes" id="UP001214250"/>
    </source>
</evidence>
<dbReference type="Pfam" id="PF01842">
    <property type="entry name" value="ACT"/>
    <property type="match status" value="1"/>
</dbReference>
<keyword evidence="13" id="KW-0413">Isomerase</keyword>
<dbReference type="SUPFAM" id="SSF53850">
    <property type="entry name" value="Periplasmic binding protein-like II"/>
    <property type="match status" value="1"/>
</dbReference>
<evidence type="ECO:0000256" key="11">
    <source>
        <dbReference type="ARBA" id="ARBA00023141"/>
    </source>
</evidence>
<dbReference type="InterPro" id="IPR045865">
    <property type="entry name" value="ACT-like_dom_sf"/>
</dbReference>
<dbReference type="SUPFAM" id="SSF55021">
    <property type="entry name" value="ACT-like"/>
    <property type="match status" value="1"/>
</dbReference>
<keyword evidence="14 22" id="KW-0456">Lyase</keyword>
<dbReference type="PANTHER" id="PTHR21022:SF19">
    <property type="entry name" value="PREPHENATE DEHYDRATASE-RELATED"/>
    <property type="match status" value="1"/>
</dbReference>
<evidence type="ECO:0000256" key="13">
    <source>
        <dbReference type="ARBA" id="ARBA00023235"/>
    </source>
</evidence>
<dbReference type="PROSITE" id="PS51168">
    <property type="entry name" value="CHORISMATE_MUT_2"/>
    <property type="match status" value="1"/>
</dbReference>
<accession>A0ABY7VVR1</accession>
<dbReference type="InterPro" id="IPR002701">
    <property type="entry name" value="CM_II_prokaryot"/>
</dbReference>
<gene>
    <name evidence="22" type="primary">pheA</name>
    <name evidence="22" type="ORF">PQO03_21105</name>
</gene>
<dbReference type="PROSITE" id="PS51671">
    <property type="entry name" value="ACT"/>
    <property type="match status" value="1"/>
</dbReference>
<dbReference type="Pfam" id="PF01817">
    <property type="entry name" value="CM_2"/>
    <property type="match status" value="1"/>
</dbReference>
<dbReference type="InterPro" id="IPR036263">
    <property type="entry name" value="Chorismate_II_sf"/>
</dbReference>
<feature type="domain" description="Prephenate dehydratase" evidence="20">
    <location>
        <begin position="89"/>
        <end position="263"/>
    </location>
</feature>
<evidence type="ECO:0000313" key="22">
    <source>
        <dbReference type="EMBL" id="WDE98313.1"/>
    </source>
</evidence>
<evidence type="ECO:0000259" key="21">
    <source>
        <dbReference type="PROSITE" id="PS51671"/>
    </source>
</evidence>
<keyword evidence="15" id="KW-0511">Multifunctional enzyme</keyword>
<keyword evidence="9" id="KW-0963">Cytoplasm</keyword>
<dbReference type="EMBL" id="CP117812">
    <property type="protein sequence ID" value="WDE98313.1"/>
    <property type="molecule type" value="Genomic_DNA"/>
</dbReference>
<comment type="function">
    <text evidence="2">Catalyzes the Claisen rearrangement of chorismate to prephenate and the decarboxylation/dehydration of prephenate to phenylpyruvate.</text>
</comment>
<dbReference type="GO" id="GO:0004664">
    <property type="term" value="F:prephenate dehydratase activity"/>
    <property type="evidence" value="ECO:0007669"/>
    <property type="project" value="UniProtKB-EC"/>
</dbReference>